<evidence type="ECO:0000313" key="4">
    <source>
        <dbReference type="EMBL" id="PRQ58383.1"/>
    </source>
</evidence>
<dbReference type="STRING" id="74649.A0A2P6SI85"/>
<dbReference type="Gramene" id="PRQ58383">
    <property type="protein sequence ID" value="PRQ58383"/>
    <property type="gene ID" value="RchiOBHm_Chr1g0358731"/>
</dbReference>
<dbReference type="InterPro" id="IPR043129">
    <property type="entry name" value="ATPase_NBD"/>
</dbReference>
<keyword evidence="3" id="KW-0732">Signal</keyword>
<comment type="caution">
    <text evidence="4">The sequence shown here is derived from an EMBL/GenBank/DDBJ whole genome shotgun (WGS) entry which is preliminary data.</text>
</comment>
<sequence>MFLFFILVAVLSMFPFLKLKNVFTAGDAHLGGEDFDNRIVNYFVQEFRQKYEKDVSNTPKHQGD</sequence>
<gene>
    <name evidence="4" type="ORF">RchiOBHm_Chr1g0358731</name>
</gene>
<evidence type="ECO:0000256" key="1">
    <source>
        <dbReference type="ARBA" id="ARBA00022741"/>
    </source>
</evidence>
<name>A0A2P6SI85_ROSCH</name>
<dbReference type="InterPro" id="IPR013126">
    <property type="entry name" value="Hsp_70_fam"/>
</dbReference>
<dbReference type="GO" id="GO:0140662">
    <property type="term" value="F:ATP-dependent protein folding chaperone"/>
    <property type="evidence" value="ECO:0007669"/>
    <property type="project" value="InterPro"/>
</dbReference>
<evidence type="ECO:0000313" key="5">
    <source>
        <dbReference type="Proteomes" id="UP000238479"/>
    </source>
</evidence>
<keyword evidence="4" id="KW-0346">Stress response</keyword>
<reference evidence="4 5" key="1">
    <citation type="journal article" date="2018" name="Nat. Genet.">
        <title>The Rosa genome provides new insights in the design of modern roses.</title>
        <authorList>
            <person name="Bendahmane M."/>
        </authorList>
    </citation>
    <scope>NUCLEOTIDE SEQUENCE [LARGE SCALE GENOMIC DNA]</scope>
    <source>
        <strain evidence="5">cv. Old Blush</strain>
    </source>
</reference>
<dbReference type="Proteomes" id="UP000238479">
    <property type="component" value="Chromosome 1"/>
</dbReference>
<accession>A0A2P6SI85</accession>
<protein>
    <submittedName>
        <fullName evidence="4">Putative Heat shock protein 70 family</fullName>
    </submittedName>
</protein>
<dbReference type="Pfam" id="PF00012">
    <property type="entry name" value="HSP70"/>
    <property type="match status" value="1"/>
</dbReference>
<organism evidence="4 5">
    <name type="scientific">Rosa chinensis</name>
    <name type="common">China rose</name>
    <dbReference type="NCBI Taxonomy" id="74649"/>
    <lineage>
        <taxon>Eukaryota</taxon>
        <taxon>Viridiplantae</taxon>
        <taxon>Streptophyta</taxon>
        <taxon>Embryophyta</taxon>
        <taxon>Tracheophyta</taxon>
        <taxon>Spermatophyta</taxon>
        <taxon>Magnoliopsida</taxon>
        <taxon>eudicotyledons</taxon>
        <taxon>Gunneridae</taxon>
        <taxon>Pentapetalae</taxon>
        <taxon>rosids</taxon>
        <taxon>fabids</taxon>
        <taxon>Rosales</taxon>
        <taxon>Rosaceae</taxon>
        <taxon>Rosoideae</taxon>
        <taxon>Rosoideae incertae sedis</taxon>
        <taxon>Rosa</taxon>
    </lineage>
</organism>
<keyword evidence="2" id="KW-0067">ATP-binding</keyword>
<dbReference type="GO" id="GO:0005524">
    <property type="term" value="F:ATP binding"/>
    <property type="evidence" value="ECO:0007669"/>
    <property type="project" value="UniProtKB-KW"/>
</dbReference>
<dbReference type="PANTHER" id="PTHR19375">
    <property type="entry name" value="HEAT SHOCK PROTEIN 70KDA"/>
    <property type="match status" value="1"/>
</dbReference>
<dbReference type="Gene3D" id="3.90.640.10">
    <property type="entry name" value="Actin, Chain A, domain 4"/>
    <property type="match status" value="1"/>
</dbReference>
<feature type="signal peptide" evidence="3">
    <location>
        <begin position="1"/>
        <end position="19"/>
    </location>
</feature>
<keyword evidence="1" id="KW-0547">Nucleotide-binding</keyword>
<proteinExistence type="predicted"/>
<evidence type="ECO:0000256" key="2">
    <source>
        <dbReference type="ARBA" id="ARBA00022840"/>
    </source>
</evidence>
<dbReference type="AlphaFoldDB" id="A0A2P6SI85"/>
<dbReference type="EMBL" id="PDCK01000039">
    <property type="protein sequence ID" value="PRQ58383.1"/>
    <property type="molecule type" value="Genomic_DNA"/>
</dbReference>
<evidence type="ECO:0000256" key="3">
    <source>
        <dbReference type="SAM" id="SignalP"/>
    </source>
</evidence>
<feature type="chain" id="PRO_5015192395" evidence="3">
    <location>
        <begin position="20"/>
        <end position="64"/>
    </location>
</feature>
<dbReference type="SUPFAM" id="SSF53067">
    <property type="entry name" value="Actin-like ATPase domain"/>
    <property type="match status" value="1"/>
</dbReference>
<keyword evidence="5" id="KW-1185">Reference proteome</keyword>